<organism evidence="1 2">
    <name type="scientific">Hyalomma asiaticum</name>
    <name type="common">Tick</name>
    <dbReference type="NCBI Taxonomy" id="266040"/>
    <lineage>
        <taxon>Eukaryota</taxon>
        <taxon>Metazoa</taxon>
        <taxon>Ecdysozoa</taxon>
        <taxon>Arthropoda</taxon>
        <taxon>Chelicerata</taxon>
        <taxon>Arachnida</taxon>
        <taxon>Acari</taxon>
        <taxon>Parasitiformes</taxon>
        <taxon>Ixodida</taxon>
        <taxon>Ixodoidea</taxon>
        <taxon>Ixodidae</taxon>
        <taxon>Hyalomminae</taxon>
        <taxon>Hyalomma</taxon>
    </lineage>
</organism>
<gene>
    <name evidence="1" type="ORF">HPB50_002869</name>
</gene>
<evidence type="ECO:0000313" key="1">
    <source>
        <dbReference type="EMBL" id="KAH6932107.1"/>
    </source>
</evidence>
<comment type="caution">
    <text evidence="1">The sequence shown here is derived from an EMBL/GenBank/DDBJ whole genome shotgun (WGS) entry which is preliminary data.</text>
</comment>
<sequence length="68" mass="7149">MNTDVPSYALRLDVSLKVLSCGIGKSAIPRLLDLLSCFDSEEDVALGERYGFGAASGRGYDYLTGGSG</sequence>
<accession>A0ACB7SG28</accession>
<reference evidence="1" key="1">
    <citation type="submission" date="2020-05" db="EMBL/GenBank/DDBJ databases">
        <title>Large-scale comparative analyses of tick genomes elucidate their genetic diversity and vector capacities.</title>
        <authorList>
            <person name="Jia N."/>
            <person name="Wang J."/>
            <person name="Shi W."/>
            <person name="Du L."/>
            <person name="Sun Y."/>
            <person name="Zhan W."/>
            <person name="Jiang J."/>
            <person name="Wang Q."/>
            <person name="Zhang B."/>
            <person name="Ji P."/>
            <person name="Sakyi L.B."/>
            <person name="Cui X."/>
            <person name="Yuan T."/>
            <person name="Jiang B."/>
            <person name="Yang W."/>
            <person name="Lam T.T.-Y."/>
            <person name="Chang Q."/>
            <person name="Ding S."/>
            <person name="Wang X."/>
            <person name="Zhu J."/>
            <person name="Ruan X."/>
            <person name="Zhao L."/>
            <person name="Wei J."/>
            <person name="Que T."/>
            <person name="Du C."/>
            <person name="Cheng J."/>
            <person name="Dai P."/>
            <person name="Han X."/>
            <person name="Huang E."/>
            <person name="Gao Y."/>
            <person name="Liu J."/>
            <person name="Shao H."/>
            <person name="Ye R."/>
            <person name="Li L."/>
            <person name="Wei W."/>
            <person name="Wang X."/>
            <person name="Wang C."/>
            <person name="Yang T."/>
            <person name="Huo Q."/>
            <person name="Li W."/>
            <person name="Guo W."/>
            <person name="Chen H."/>
            <person name="Zhou L."/>
            <person name="Ni X."/>
            <person name="Tian J."/>
            <person name="Zhou Y."/>
            <person name="Sheng Y."/>
            <person name="Liu T."/>
            <person name="Pan Y."/>
            <person name="Xia L."/>
            <person name="Li J."/>
            <person name="Zhao F."/>
            <person name="Cao W."/>
        </authorList>
    </citation>
    <scope>NUCLEOTIDE SEQUENCE</scope>
    <source>
        <strain evidence="1">Hyas-2018</strain>
    </source>
</reference>
<dbReference type="EMBL" id="CM023484">
    <property type="protein sequence ID" value="KAH6932107.1"/>
    <property type="molecule type" value="Genomic_DNA"/>
</dbReference>
<proteinExistence type="predicted"/>
<keyword evidence="2" id="KW-1185">Reference proteome</keyword>
<name>A0ACB7SG28_HYAAI</name>
<dbReference type="Proteomes" id="UP000821845">
    <property type="component" value="Chromosome 4"/>
</dbReference>
<protein>
    <submittedName>
        <fullName evidence="1">Uncharacterized protein</fullName>
    </submittedName>
</protein>
<evidence type="ECO:0000313" key="2">
    <source>
        <dbReference type="Proteomes" id="UP000821845"/>
    </source>
</evidence>